<keyword evidence="3" id="KW-0808">Transferase</keyword>
<comment type="caution">
    <text evidence="3">The sequence shown here is derived from an EMBL/GenBank/DDBJ whole genome shotgun (WGS) entry which is preliminary data.</text>
</comment>
<protein>
    <submittedName>
        <fullName evidence="3">Aminotransferase class V-fold PLP-dependent enzyme</fullName>
    </submittedName>
</protein>
<dbReference type="GO" id="GO:0008483">
    <property type="term" value="F:transaminase activity"/>
    <property type="evidence" value="ECO:0007669"/>
    <property type="project" value="UniProtKB-KW"/>
</dbReference>
<sequence length="491" mass="56246">MIQEKTTSLEQYFRQFRENIVGIDTQFKTPEGLKPLVYADWIASGRLYEPIERIMHREIAPRIGNTHSESSYTGKLMTNAYHQAHEIIKEHVNASDDDVIITAGSGMTGVLCKFQRILGLKVPEQFKDQINLPEEERPIVFVTHMEHHSNQTTWLETIADVEVLEPSDDLLVDPENLEKALDKYRERKVKIGSFTACSNVTGIETPYHQLAEIMHRHGGYCFVDFAASAPYVDIDMNPENEAQRLDAIFFSPHKFLGGPGSSGVLIFDKKLYQNRIPDHPGGGTVTWTNPWGGRHYFNDIEVREDGGTPGFLQAIRAALAIRLKEKMSVEKIRAREEEMLEIAFEQFSKIPQLHILAENIHERLGVISFYVENVHHNLMVKLLNDNYGIQVRGGCSCAGTYGHLLLDVSRQQSKKITDLIDHGDLSQKPGWVRLSLHPTMTNEELRYILSAIKDVIEHIETWKQDYRYSSSTNEFYHHTETDNHSTDWFEL</sequence>
<dbReference type="InterPro" id="IPR015424">
    <property type="entry name" value="PyrdxlP-dep_Trfase"/>
</dbReference>
<dbReference type="InterPro" id="IPR015422">
    <property type="entry name" value="PyrdxlP-dep_Trfase_small"/>
</dbReference>
<dbReference type="EMBL" id="JAALLT010000004">
    <property type="protein sequence ID" value="NGP77381.1"/>
    <property type="molecule type" value="Genomic_DNA"/>
</dbReference>
<evidence type="ECO:0000256" key="1">
    <source>
        <dbReference type="ARBA" id="ARBA00022898"/>
    </source>
</evidence>
<dbReference type="PANTHER" id="PTHR43586:SF8">
    <property type="entry name" value="CYSTEINE DESULFURASE 1, CHLOROPLASTIC"/>
    <property type="match status" value="1"/>
</dbReference>
<dbReference type="Pfam" id="PF00266">
    <property type="entry name" value="Aminotran_5"/>
    <property type="match status" value="1"/>
</dbReference>
<accession>A0A6M1SPT7</accession>
<evidence type="ECO:0000259" key="2">
    <source>
        <dbReference type="Pfam" id="PF00266"/>
    </source>
</evidence>
<dbReference type="SUPFAM" id="SSF53383">
    <property type="entry name" value="PLP-dependent transferases"/>
    <property type="match status" value="1"/>
</dbReference>
<evidence type="ECO:0000313" key="3">
    <source>
        <dbReference type="EMBL" id="NGP77381.1"/>
    </source>
</evidence>
<dbReference type="RefSeq" id="WP_165142741.1">
    <property type="nucleotide sequence ID" value="NZ_JAALLT010000004.1"/>
</dbReference>
<keyword evidence="3" id="KW-0032">Aminotransferase</keyword>
<evidence type="ECO:0000313" key="4">
    <source>
        <dbReference type="Proteomes" id="UP000473278"/>
    </source>
</evidence>
<name>A0A6M1SPT7_9BACT</name>
<dbReference type="InterPro" id="IPR000192">
    <property type="entry name" value="Aminotrans_V_dom"/>
</dbReference>
<keyword evidence="1" id="KW-0663">Pyridoxal phosphate</keyword>
<dbReference type="PANTHER" id="PTHR43586">
    <property type="entry name" value="CYSTEINE DESULFURASE"/>
    <property type="match status" value="1"/>
</dbReference>
<dbReference type="Gene3D" id="3.90.1150.10">
    <property type="entry name" value="Aspartate Aminotransferase, domain 1"/>
    <property type="match status" value="1"/>
</dbReference>
<reference evidence="3 4" key="1">
    <citation type="submission" date="2020-02" db="EMBL/GenBank/DDBJ databases">
        <title>Balneolaceae bacterium YR4-1, complete genome.</title>
        <authorList>
            <person name="Li Y."/>
            <person name="Wu S."/>
        </authorList>
    </citation>
    <scope>NUCLEOTIDE SEQUENCE [LARGE SCALE GENOMIC DNA]</scope>
    <source>
        <strain evidence="3 4">YR4-1</strain>
    </source>
</reference>
<proteinExistence type="predicted"/>
<dbReference type="InterPro" id="IPR015421">
    <property type="entry name" value="PyrdxlP-dep_Trfase_major"/>
</dbReference>
<dbReference type="Gene3D" id="3.40.640.10">
    <property type="entry name" value="Type I PLP-dependent aspartate aminotransferase-like (Major domain)"/>
    <property type="match status" value="1"/>
</dbReference>
<feature type="domain" description="Aminotransferase class V" evidence="2">
    <location>
        <begin position="52"/>
        <end position="446"/>
    </location>
</feature>
<organism evidence="3 4">
    <name type="scientific">Halalkalibaculum roseum</name>
    <dbReference type="NCBI Taxonomy" id="2709311"/>
    <lineage>
        <taxon>Bacteria</taxon>
        <taxon>Pseudomonadati</taxon>
        <taxon>Balneolota</taxon>
        <taxon>Balneolia</taxon>
        <taxon>Balneolales</taxon>
        <taxon>Balneolaceae</taxon>
        <taxon>Halalkalibaculum</taxon>
    </lineage>
</organism>
<dbReference type="Proteomes" id="UP000473278">
    <property type="component" value="Unassembled WGS sequence"/>
</dbReference>
<gene>
    <name evidence="3" type="ORF">G3570_12100</name>
</gene>
<keyword evidence="4" id="KW-1185">Reference proteome</keyword>
<dbReference type="AlphaFoldDB" id="A0A6M1SPT7"/>